<comment type="caution">
    <text evidence="1">The sequence shown here is derived from an EMBL/GenBank/DDBJ whole genome shotgun (WGS) entry which is preliminary data.</text>
</comment>
<dbReference type="AlphaFoldDB" id="A0A059NW68"/>
<organism evidence="1 2">
    <name type="scientific">Halobacillus karajensis</name>
    <dbReference type="NCBI Taxonomy" id="195088"/>
    <lineage>
        <taxon>Bacteria</taxon>
        <taxon>Bacillati</taxon>
        <taxon>Bacillota</taxon>
        <taxon>Bacilli</taxon>
        <taxon>Bacillales</taxon>
        <taxon>Bacillaceae</taxon>
        <taxon>Halobacillus</taxon>
    </lineage>
</organism>
<proteinExistence type="predicted"/>
<evidence type="ECO:0000313" key="2">
    <source>
        <dbReference type="Proteomes" id="UP000028868"/>
    </source>
</evidence>
<accession>A0A059NW68</accession>
<protein>
    <submittedName>
        <fullName evidence="1">Uncharacterized protein</fullName>
    </submittedName>
</protein>
<dbReference type="RefSeq" id="WP_035507965.1">
    <property type="nucleotide sequence ID" value="NZ_CCDH010000003.1"/>
</dbReference>
<keyword evidence="2" id="KW-1185">Reference proteome</keyword>
<evidence type="ECO:0000313" key="1">
    <source>
        <dbReference type="EMBL" id="CDQ23639.1"/>
    </source>
</evidence>
<dbReference type="EMBL" id="CCDI010000002">
    <property type="protein sequence ID" value="CDQ23639.1"/>
    <property type="molecule type" value="Genomic_DNA"/>
</dbReference>
<gene>
    <name evidence="1" type="ORF">BN983_01890</name>
</gene>
<dbReference type="Proteomes" id="UP000028868">
    <property type="component" value="Unassembled WGS sequence"/>
</dbReference>
<reference evidence="1 2" key="2">
    <citation type="submission" date="2014-05" db="EMBL/GenBank/DDBJ databases">
        <title>Draft genome sequence of Halobacillus karajensis HK-03.</title>
        <authorList>
            <person name="Khelaifia S."/>
            <person name="Croce O."/>
            <person name="Lagier J.C."/>
            <person name="Raoult D."/>
        </authorList>
    </citation>
    <scope>NUCLEOTIDE SEQUENCE [LARGE SCALE GENOMIC DNA]</scope>
    <source>
        <strain evidence="1 2">HD-03</strain>
    </source>
</reference>
<reference evidence="2" key="1">
    <citation type="submission" date="2014-03" db="EMBL/GenBank/DDBJ databases">
        <authorList>
            <person name="Urmite Genomes U."/>
        </authorList>
    </citation>
    <scope>NUCLEOTIDE SEQUENCE [LARGE SCALE GENOMIC DNA]</scope>
    <source>
        <strain evidence="2">HD-03</strain>
    </source>
</reference>
<sequence length="248" mass="28929">MKDLKGIDKRIYYQLLNEFPDKEVKRLTSINRSLYNEIRQRVNYLEINTAKYLQHLGFKYNRSNSSSSTRYDINALRRIKTQYGGNLTDIAQLLGVSRQRINQLANKKGSDYPPVWQTTQMSEEHISYCLYMINSKQYKFDNENTAVRLYKSPSNPEQFAVLIVEQQSGNTQCHFSLPIVIIDCLIKNEFVLLDAQDFEIKKACYALTSETMDKNNMMVISFENASELYLRINIRARKLGISLDAYLL</sequence>
<name>A0A059NW68_9BACI</name>